<dbReference type="EMBL" id="SCWD01000001">
    <property type="protein sequence ID" value="TDM04695.1"/>
    <property type="molecule type" value="Genomic_DNA"/>
</dbReference>
<protein>
    <submittedName>
        <fullName evidence="1">Uncharacterized protein</fullName>
    </submittedName>
</protein>
<gene>
    <name evidence="1" type="ORF">ERX40_05915</name>
</gene>
<evidence type="ECO:0000313" key="2">
    <source>
        <dbReference type="Proteomes" id="UP000295280"/>
    </source>
</evidence>
<comment type="caution">
    <text evidence="1">The sequence shown here is derived from an EMBL/GenBank/DDBJ whole genome shotgun (WGS) entry which is preliminary data.</text>
</comment>
<organism evidence="1 2">
    <name type="scientific">Macrococcus carouselicus</name>
    <dbReference type="NCBI Taxonomy" id="69969"/>
    <lineage>
        <taxon>Bacteria</taxon>
        <taxon>Bacillati</taxon>
        <taxon>Bacillota</taxon>
        <taxon>Bacilli</taxon>
        <taxon>Bacillales</taxon>
        <taxon>Staphylococcaceae</taxon>
        <taxon>Macrococcus</taxon>
    </lineage>
</organism>
<evidence type="ECO:0000313" key="1">
    <source>
        <dbReference type="EMBL" id="TDM04695.1"/>
    </source>
</evidence>
<proteinExistence type="predicted"/>
<sequence>MFKNLKQMQDSLDDVLNKNYKTFVKDKKNENPLIKTYIFENHSVQNEANKKDEITKILRGIEFEKNTSTQIIETIDENMVILTIFGVEYYFDISNSRFWKMHSLDYAKNTDRVQNTLLQQREMDNIWLPSAFMYSTENRLGELYSLGISFKDILKEEKNSNIERFLNETNDLNLHLSKKMAKPIIKSLLNENFKRELSIKTIGLLTSDENDEFIVDTLKYNGKFTARGNSFSMHINNVNNILDNYMGKISVLENDYPLQLKGKKIDGNFLVIKLASEVNIDKFIEKMCDGTKPFRLWATPYKIRENVVRIKAIDTHMGNYSKRLNININTSKKTLIIELLPESCGNSIARLITNINLFVDASANLTVGDKQHEYFRY</sequence>
<reference evidence="1 2" key="1">
    <citation type="submission" date="2019-01" db="EMBL/GenBank/DDBJ databases">
        <title>Draft genome sequences of the type strains of six Macrococcus species.</title>
        <authorList>
            <person name="Mazhar S."/>
            <person name="Altermann E."/>
            <person name="Hill C."/>
            <person name="Mcauliffe O."/>
        </authorList>
    </citation>
    <scope>NUCLEOTIDE SEQUENCE [LARGE SCALE GENOMIC DNA]</scope>
    <source>
        <strain evidence="1 2">ATCC 51828</strain>
    </source>
</reference>
<accession>A0A9Q8CR49</accession>
<keyword evidence="2" id="KW-1185">Reference proteome</keyword>
<dbReference type="Pfam" id="PF25924">
    <property type="entry name" value="MJECL33"/>
    <property type="match status" value="1"/>
</dbReference>
<dbReference type="RefSeq" id="WP_133417554.1">
    <property type="nucleotide sequence ID" value="NZ_SCWD01000001.1"/>
</dbReference>
<dbReference type="Proteomes" id="UP000295280">
    <property type="component" value="Unassembled WGS sequence"/>
</dbReference>
<dbReference type="InterPro" id="IPR058966">
    <property type="entry name" value="MJECL33-like"/>
</dbReference>
<name>A0A9Q8CR49_9STAP</name>
<dbReference type="AlphaFoldDB" id="A0A9Q8CR49"/>
<dbReference type="OrthoDB" id="2810383at2"/>